<evidence type="ECO:0000256" key="3">
    <source>
        <dbReference type="ARBA" id="ARBA00020222"/>
    </source>
</evidence>
<dbReference type="SUPFAM" id="SSF52540">
    <property type="entry name" value="P-loop containing nucleoside triphosphate hydrolases"/>
    <property type="match status" value="1"/>
</dbReference>
<organism evidence="14 15">
    <name type="scientific">Dendrothele bispora (strain CBS 962.96)</name>
    <dbReference type="NCBI Taxonomy" id="1314807"/>
    <lineage>
        <taxon>Eukaryota</taxon>
        <taxon>Fungi</taxon>
        <taxon>Dikarya</taxon>
        <taxon>Basidiomycota</taxon>
        <taxon>Agaricomycotina</taxon>
        <taxon>Agaricomycetes</taxon>
        <taxon>Agaricomycetidae</taxon>
        <taxon>Agaricales</taxon>
        <taxon>Agaricales incertae sedis</taxon>
        <taxon>Dendrothele</taxon>
    </lineage>
</organism>
<dbReference type="InterPro" id="IPR039627">
    <property type="entry name" value="Yme2_C"/>
</dbReference>
<evidence type="ECO:0000256" key="8">
    <source>
        <dbReference type="ARBA" id="ARBA00023136"/>
    </source>
</evidence>
<proteinExistence type="inferred from homology"/>
<dbReference type="InterPro" id="IPR035979">
    <property type="entry name" value="RBD_domain_sf"/>
</dbReference>
<dbReference type="Pfam" id="PF10443">
    <property type="entry name" value="RNA12"/>
    <property type="match status" value="1"/>
</dbReference>
<evidence type="ECO:0000256" key="1">
    <source>
        <dbReference type="ARBA" id="ARBA00004434"/>
    </source>
</evidence>
<evidence type="ECO:0000256" key="11">
    <source>
        <dbReference type="SAM" id="Coils"/>
    </source>
</evidence>
<evidence type="ECO:0000256" key="6">
    <source>
        <dbReference type="ARBA" id="ARBA00022989"/>
    </source>
</evidence>
<evidence type="ECO:0000313" key="15">
    <source>
        <dbReference type="Proteomes" id="UP000297245"/>
    </source>
</evidence>
<gene>
    <name evidence="14" type="ORF">K435DRAFT_825312</name>
</gene>
<dbReference type="OrthoDB" id="10267654at2759"/>
<evidence type="ECO:0000256" key="7">
    <source>
        <dbReference type="ARBA" id="ARBA00023128"/>
    </source>
</evidence>
<dbReference type="Proteomes" id="UP000297245">
    <property type="component" value="Unassembled WGS sequence"/>
</dbReference>
<dbReference type="SUPFAM" id="SSF54928">
    <property type="entry name" value="RNA-binding domain, RBD"/>
    <property type="match status" value="1"/>
</dbReference>
<dbReference type="InterPro" id="IPR027417">
    <property type="entry name" value="P-loop_NTPase"/>
</dbReference>
<keyword evidence="6 10" id="KW-1133">Transmembrane helix</keyword>
<sequence length="841" mass="94705">MMLRRLVAVSGPSARSSIRCFFTNTQAREGCVFVDSVFPIQVGRFDPRRYIGNLRAEPLLTSLKQSLSAVKEQNFQVLSLDPHPKDGGVFVRFEYDSDSEEALRRIREAIEKQLTNNAQVTSWWSRRLNKVWTVRGNPWPEDMDRFASHMIKVSFEGPDVPQETLYSLLRPYGRISDVTEPTPVPSGTLRSSVVTFHRLRDATVARNVIHGFQVQGAGGTLTKLRCFYQYPIQAHVIRDWVSSHPRVVLPVLFFLLGTLTYIVFDPIRIFMVQGKMLDWFDLNEFTIYKWLKANTLERLYTPAHPSTLPIEEVWQERKDAKDAILAYLSDQPRTVAFVYGPQGSGKTIMVESVLKEVDRKTLVIDCRELQKSTSDVQLLSALAKETGYMPVFSFLNSMNNLIDLASAGLIGQKAGFSTSIEEQLQQILNVVATALKKVGSAHREQIEKEAQKRKKEEAKQQKQTKPPAASHDGRLDCVSGNGVISELGVGDEKIQDSTGDAPAESQEKQQEGQAAKRQKNEANISDPLPVVVIRSYASKGGMHREEIMNVVATWAARLAESQIAHVIVISDNRENARKLTKALPSKPLNYIAFYDADSKSALSFVEQKLKDTNAKVDLNREEIAYIERLGGRSSDLESLVYKVSTGVTIKEGVEDIINRGVRELRKSTFGDDAEDAKGLPWGREQAWAVMKSLAKEAQIPYHDVLLNFPFKGDESALRSMEEAELITIGTVHGRPSVIRPGRPVYRYVFERLVNDPVFRATQEIAYNNKLITAAVDTIKSCETELLSLKEIKGEFSGYLQFSDPSKDRAQYLLKKMAKAEKELEKLEQENDNLKKVLVKNT</sequence>
<feature type="region of interest" description="Disordered" evidence="12">
    <location>
        <begin position="493"/>
        <end position="521"/>
    </location>
</feature>
<dbReference type="InterPro" id="IPR018850">
    <property type="entry name" value="Mt_escape_2_C"/>
</dbReference>
<evidence type="ECO:0000256" key="12">
    <source>
        <dbReference type="SAM" id="MobiDB-lite"/>
    </source>
</evidence>
<feature type="coiled-coil region" evidence="11">
    <location>
        <begin position="809"/>
        <end position="839"/>
    </location>
</feature>
<dbReference type="AlphaFoldDB" id="A0A4S8MXR7"/>
<keyword evidence="7 10" id="KW-0496">Mitochondrion</keyword>
<evidence type="ECO:0000313" key="14">
    <source>
        <dbReference type="EMBL" id="THV08025.1"/>
    </source>
</evidence>
<protein>
    <recommendedName>
        <fullName evidence="3 10">Mitochondrial escape protein 2</fullName>
    </recommendedName>
</protein>
<feature type="compositionally biased region" description="Basic and acidic residues" evidence="12">
    <location>
        <begin position="443"/>
        <end position="460"/>
    </location>
</feature>
<dbReference type="EMBL" id="ML179036">
    <property type="protein sequence ID" value="THV08025.1"/>
    <property type="molecule type" value="Genomic_DNA"/>
</dbReference>
<reference evidence="14 15" key="1">
    <citation type="journal article" date="2019" name="Nat. Ecol. Evol.">
        <title>Megaphylogeny resolves global patterns of mushroom evolution.</title>
        <authorList>
            <person name="Varga T."/>
            <person name="Krizsan K."/>
            <person name="Foldi C."/>
            <person name="Dima B."/>
            <person name="Sanchez-Garcia M."/>
            <person name="Sanchez-Ramirez S."/>
            <person name="Szollosi G.J."/>
            <person name="Szarkandi J.G."/>
            <person name="Papp V."/>
            <person name="Albert L."/>
            <person name="Andreopoulos W."/>
            <person name="Angelini C."/>
            <person name="Antonin V."/>
            <person name="Barry K.W."/>
            <person name="Bougher N.L."/>
            <person name="Buchanan P."/>
            <person name="Buyck B."/>
            <person name="Bense V."/>
            <person name="Catcheside P."/>
            <person name="Chovatia M."/>
            <person name="Cooper J."/>
            <person name="Damon W."/>
            <person name="Desjardin D."/>
            <person name="Finy P."/>
            <person name="Geml J."/>
            <person name="Haridas S."/>
            <person name="Hughes K."/>
            <person name="Justo A."/>
            <person name="Karasinski D."/>
            <person name="Kautmanova I."/>
            <person name="Kiss B."/>
            <person name="Kocsube S."/>
            <person name="Kotiranta H."/>
            <person name="LaButti K.M."/>
            <person name="Lechner B.E."/>
            <person name="Liimatainen K."/>
            <person name="Lipzen A."/>
            <person name="Lukacs Z."/>
            <person name="Mihaltcheva S."/>
            <person name="Morgado L.N."/>
            <person name="Niskanen T."/>
            <person name="Noordeloos M.E."/>
            <person name="Ohm R.A."/>
            <person name="Ortiz-Santana B."/>
            <person name="Ovrebo C."/>
            <person name="Racz N."/>
            <person name="Riley R."/>
            <person name="Savchenko A."/>
            <person name="Shiryaev A."/>
            <person name="Soop K."/>
            <person name="Spirin V."/>
            <person name="Szebenyi C."/>
            <person name="Tomsovsky M."/>
            <person name="Tulloss R.E."/>
            <person name="Uehling J."/>
            <person name="Grigoriev I.V."/>
            <person name="Vagvolgyi C."/>
            <person name="Papp T."/>
            <person name="Martin F.M."/>
            <person name="Miettinen O."/>
            <person name="Hibbett D.S."/>
            <person name="Nagy L.G."/>
        </authorList>
    </citation>
    <scope>NUCLEOTIDE SEQUENCE [LARGE SCALE GENOMIC DNA]</scope>
    <source>
        <strain evidence="14 15">CBS 962.96</strain>
    </source>
</reference>
<dbReference type="PANTHER" id="PTHR32198">
    <property type="entry name" value="MITOCHONDRIAL ESCAPE PROTEIN 2"/>
    <property type="match status" value="1"/>
</dbReference>
<name>A0A4S8MXR7_DENBC</name>
<evidence type="ECO:0000256" key="5">
    <source>
        <dbReference type="ARBA" id="ARBA00022792"/>
    </source>
</evidence>
<evidence type="ECO:0000256" key="10">
    <source>
        <dbReference type="RuleBase" id="RU367108"/>
    </source>
</evidence>
<accession>A0A4S8MXR7</accession>
<dbReference type="GO" id="GO:0005743">
    <property type="term" value="C:mitochondrial inner membrane"/>
    <property type="evidence" value="ECO:0007669"/>
    <property type="project" value="UniProtKB-SubCell"/>
</dbReference>
<feature type="region of interest" description="Disordered" evidence="12">
    <location>
        <begin position="443"/>
        <end position="476"/>
    </location>
</feature>
<dbReference type="PANTHER" id="PTHR32198:SF2">
    <property type="entry name" value="MITOCHONDRIAL ESCAPE PROTEIN 2"/>
    <property type="match status" value="1"/>
</dbReference>
<keyword evidence="11" id="KW-0175">Coiled coil</keyword>
<evidence type="ECO:0000256" key="4">
    <source>
        <dbReference type="ARBA" id="ARBA00022692"/>
    </source>
</evidence>
<feature type="transmembrane region" description="Helical" evidence="10">
    <location>
        <begin position="247"/>
        <end position="267"/>
    </location>
</feature>
<feature type="domain" description="Mitochondrial escape protein 2 C-terminal" evidence="13">
    <location>
        <begin position="317"/>
        <end position="791"/>
    </location>
</feature>
<keyword evidence="10" id="KW-0694">RNA-binding</keyword>
<dbReference type="GO" id="GO:0003723">
    <property type="term" value="F:RNA binding"/>
    <property type="evidence" value="ECO:0007669"/>
    <property type="project" value="UniProtKB-UniRule"/>
</dbReference>
<evidence type="ECO:0000256" key="9">
    <source>
        <dbReference type="ARBA" id="ARBA00025276"/>
    </source>
</evidence>
<keyword evidence="15" id="KW-1185">Reference proteome</keyword>
<dbReference type="GO" id="GO:0006397">
    <property type="term" value="P:mRNA processing"/>
    <property type="evidence" value="ECO:0007669"/>
    <property type="project" value="UniProtKB-UniRule"/>
</dbReference>
<keyword evidence="10" id="KW-0507">mRNA processing</keyword>
<comment type="function">
    <text evidence="9 10">Plays a role in maintaining the mitochondrial genome and in controlling the mtDNA escape. Involved in the regulation of mtDNA nucleotide structure and number. May have a dispensable role in early maturation of pre-rRNA.</text>
</comment>
<keyword evidence="4 10" id="KW-0812">Transmembrane</keyword>
<evidence type="ECO:0000256" key="2">
    <source>
        <dbReference type="ARBA" id="ARBA00010320"/>
    </source>
</evidence>
<comment type="subcellular location">
    <subcellularLocation>
        <location evidence="1 10">Mitochondrion inner membrane</location>
        <topology evidence="1 10">Single-pass membrane protein</topology>
    </subcellularLocation>
</comment>
<evidence type="ECO:0000259" key="13">
    <source>
        <dbReference type="Pfam" id="PF10443"/>
    </source>
</evidence>
<keyword evidence="5 10" id="KW-0999">Mitochondrion inner membrane</keyword>
<comment type="similarity">
    <text evidence="2 10">Belongs to the YME2 family.</text>
</comment>
<keyword evidence="8 10" id="KW-0472">Membrane</keyword>
<dbReference type="Gene3D" id="3.40.50.300">
    <property type="entry name" value="P-loop containing nucleotide triphosphate hydrolases"/>
    <property type="match status" value="1"/>
</dbReference>